<organism evidence="4 5">
    <name type="scientific">Dictyostelium purpureum</name>
    <name type="common">Slime mold</name>
    <dbReference type="NCBI Taxonomy" id="5786"/>
    <lineage>
        <taxon>Eukaryota</taxon>
        <taxon>Amoebozoa</taxon>
        <taxon>Evosea</taxon>
        <taxon>Eumycetozoa</taxon>
        <taxon>Dictyostelia</taxon>
        <taxon>Dictyosteliales</taxon>
        <taxon>Dictyosteliaceae</taxon>
        <taxon>Dictyostelium</taxon>
    </lineage>
</organism>
<reference evidence="5" key="1">
    <citation type="journal article" date="2011" name="Genome Biol.">
        <title>Comparative genomics of the social amoebae Dictyostelium discoideum and Dictyostelium purpureum.</title>
        <authorList>
            <consortium name="US DOE Joint Genome Institute (JGI-PGF)"/>
            <person name="Sucgang R."/>
            <person name="Kuo A."/>
            <person name="Tian X."/>
            <person name="Salerno W."/>
            <person name="Parikh A."/>
            <person name="Feasley C.L."/>
            <person name="Dalin E."/>
            <person name="Tu H."/>
            <person name="Huang E."/>
            <person name="Barry K."/>
            <person name="Lindquist E."/>
            <person name="Shapiro H."/>
            <person name="Bruce D."/>
            <person name="Schmutz J."/>
            <person name="Salamov A."/>
            <person name="Fey P."/>
            <person name="Gaudet P."/>
            <person name="Anjard C."/>
            <person name="Babu M.M."/>
            <person name="Basu S."/>
            <person name="Bushmanova Y."/>
            <person name="van der Wel H."/>
            <person name="Katoh-Kurasawa M."/>
            <person name="Dinh C."/>
            <person name="Coutinho P.M."/>
            <person name="Saito T."/>
            <person name="Elias M."/>
            <person name="Schaap P."/>
            <person name="Kay R.R."/>
            <person name="Henrissat B."/>
            <person name="Eichinger L."/>
            <person name="Rivero F."/>
            <person name="Putnam N.H."/>
            <person name="West C.M."/>
            <person name="Loomis W.F."/>
            <person name="Chisholm R.L."/>
            <person name="Shaulsky G."/>
            <person name="Strassmann J.E."/>
            <person name="Queller D.C."/>
            <person name="Kuspa A."/>
            <person name="Grigoriev I.V."/>
        </authorList>
    </citation>
    <scope>NUCLEOTIDE SEQUENCE [LARGE SCALE GENOMIC DNA]</scope>
    <source>
        <strain evidence="5">QSDP1</strain>
    </source>
</reference>
<evidence type="ECO:0000256" key="1">
    <source>
        <dbReference type="SAM" id="MobiDB-lite"/>
    </source>
</evidence>
<dbReference type="CDD" id="cd00030">
    <property type="entry name" value="C2"/>
    <property type="match status" value="1"/>
</dbReference>
<dbReference type="Proteomes" id="UP000001064">
    <property type="component" value="Unassembled WGS sequence"/>
</dbReference>
<dbReference type="SMART" id="SM00456">
    <property type="entry name" value="WW"/>
    <property type="match status" value="1"/>
</dbReference>
<dbReference type="InterPro" id="IPR000008">
    <property type="entry name" value="C2_dom"/>
</dbReference>
<dbReference type="OrthoDB" id="67700at2759"/>
<dbReference type="SMART" id="SM00239">
    <property type="entry name" value="C2"/>
    <property type="match status" value="1"/>
</dbReference>
<dbReference type="InParanoid" id="F0ZSI3"/>
<dbReference type="SUPFAM" id="SSF51045">
    <property type="entry name" value="WW domain"/>
    <property type="match status" value="1"/>
</dbReference>
<dbReference type="SUPFAM" id="SSF49562">
    <property type="entry name" value="C2 domain (Calcium/lipid-binding domain, CaLB)"/>
    <property type="match status" value="1"/>
</dbReference>
<evidence type="ECO:0000259" key="3">
    <source>
        <dbReference type="PROSITE" id="PS50020"/>
    </source>
</evidence>
<dbReference type="PROSITE" id="PS50020">
    <property type="entry name" value="WW_DOMAIN_2"/>
    <property type="match status" value="1"/>
</dbReference>
<dbReference type="Pfam" id="PF00168">
    <property type="entry name" value="C2"/>
    <property type="match status" value="2"/>
</dbReference>
<feature type="compositionally biased region" description="Low complexity" evidence="1">
    <location>
        <begin position="321"/>
        <end position="399"/>
    </location>
</feature>
<dbReference type="Gene3D" id="2.20.70.10">
    <property type="match status" value="1"/>
</dbReference>
<dbReference type="InterPro" id="IPR001202">
    <property type="entry name" value="WW_dom"/>
</dbReference>
<dbReference type="Pfam" id="PF00397">
    <property type="entry name" value="WW"/>
    <property type="match status" value="1"/>
</dbReference>
<dbReference type="CDD" id="cd00201">
    <property type="entry name" value="WW"/>
    <property type="match status" value="1"/>
</dbReference>
<sequence>MNNYILKLSNIKCYDLTLKKENHNNNNINIDPYVKYSMDEFKKSKTETISKSITPQFKYEKIVQTTLNRNDLVRKMFQIECWDSCIMGDNFIGSSQLDFFTILNGPVHHKLVLRNQGIANGTVEFDLEMCELTQVKLTFGNLKASYYAGSLPFSSIDQSIEKYLFYYILNQSKIQKITKTLKTKKSTDLFWQDTSLDQIIFTTSLKDLLVSPIVFNVLQYKTYNGETDPSLGQITITLSNIVFDPSHITGPAYGGVDQKKIQFVEPIIHQNQVVGIMEGEIYFDNVSEYIQMQDAVHTETGIQSLNGTQISIPQQQQTLPTVQQQQIPQKTSQQIPQQIPQQTPQQTPYAPQQIPQQIPQQTPQQTPYAPPASQQIPQQTPQQTPYAPQTPQQTSYQPQPQAPPSVPTVNNVQPSQQQQQSSKYQGLEYKDPRLPEGWVIREDPTGKKYYCDHNTKQTYWTLPPNIAALLQSPLPVNPQSQQPKPTTPLQPLQPVQQQGYVYPQQVQQPGYAYPQQQQQVAYQQYPYVQQQSGYVYPQYFQQYPAGSYVVSYGSNSHCHGRHHHC</sequence>
<dbReference type="STRING" id="5786.F0ZSI3"/>
<dbReference type="GO" id="GO:0072752">
    <property type="term" value="P:cellular response to rapamycin"/>
    <property type="evidence" value="ECO:0007669"/>
    <property type="project" value="EnsemblProtists"/>
</dbReference>
<dbReference type="AlphaFoldDB" id="F0ZSI3"/>
<accession>F0ZSI3</accession>
<dbReference type="GO" id="GO:0010628">
    <property type="term" value="P:positive regulation of gene expression"/>
    <property type="evidence" value="ECO:0007669"/>
    <property type="project" value="EnsemblProtists"/>
</dbReference>
<feature type="region of interest" description="Disordered" evidence="1">
    <location>
        <begin position="321"/>
        <end position="430"/>
    </location>
</feature>
<dbReference type="KEGG" id="dpp:DICPUDRAFT_81110"/>
<feature type="domain" description="C2" evidence="2">
    <location>
        <begin position="1"/>
        <end position="112"/>
    </location>
</feature>
<dbReference type="VEuPathDB" id="AmoebaDB:DICPUDRAFT_81110"/>
<dbReference type="GeneID" id="10504741"/>
<dbReference type="PROSITE" id="PS50004">
    <property type="entry name" value="C2"/>
    <property type="match status" value="1"/>
</dbReference>
<feature type="domain" description="WW" evidence="3">
    <location>
        <begin position="432"/>
        <end position="465"/>
    </location>
</feature>
<evidence type="ECO:0000313" key="4">
    <source>
        <dbReference type="EMBL" id="EGC33108.1"/>
    </source>
</evidence>
<protein>
    <recommendedName>
        <fullName evidence="6">WW domain-containing protein</fullName>
    </recommendedName>
</protein>
<feature type="compositionally biased region" description="Low complexity" evidence="1">
    <location>
        <begin position="413"/>
        <end position="422"/>
    </location>
</feature>
<keyword evidence="5" id="KW-1185">Reference proteome</keyword>
<evidence type="ECO:0000259" key="2">
    <source>
        <dbReference type="PROSITE" id="PS50004"/>
    </source>
</evidence>
<dbReference type="InterPro" id="IPR036020">
    <property type="entry name" value="WW_dom_sf"/>
</dbReference>
<proteinExistence type="predicted"/>
<dbReference type="Gene3D" id="2.60.40.150">
    <property type="entry name" value="C2 domain"/>
    <property type="match status" value="1"/>
</dbReference>
<dbReference type="eggNOG" id="ENOG502RE24">
    <property type="taxonomic scope" value="Eukaryota"/>
</dbReference>
<dbReference type="OMA" id="QGYVYPQ"/>
<dbReference type="GO" id="GO:0031152">
    <property type="term" value="P:aggregation involved in sorocarp development"/>
    <property type="evidence" value="ECO:0007669"/>
    <property type="project" value="EnsemblProtists"/>
</dbReference>
<name>F0ZSI3_DICPU</name>
<dbReference type="EMBL" id="GL871158">
    <property type="protein sequence ID" value="EGC33108.1"/>
    <property type="molecule type" value="Genomic_DNA"/>
</dbReference>
<dbReference type="RefSeq" id="XP_003290385.1">
    <property type="nucleotide sequence ID" value="XM_003290337.1"/>
</dbReference>
<dbReference type="InterPro" id="IPR035892">
    <property type="entry name" value="C2_domain_sf"/>
</dbReference>
<evidence type="ECO:0000313" key="5">
    <source>
        <dbReference type="Proteomes" id="UP000001064"/>
    </source>
</evidence>
<gene>
    <name evidence="4" type="ORF">DICPUDRAFT_81110</name>
</gene>
<evidence type="ECO:0008006" key="6">
    <source>
        <dbReference type="Google" id="ProtNLM"/>
    </source>
</evidence>